<dbReference type="eggNOG" id="COG0664">
    <property type="taxonomic scope" value="Bacteria"/>
</dbReference>
<dbReference type="HOGENOM" id="CLU_075053_9_2_10"/>
<dbReference type="Gene3D" id="2.60.120.10">
    <property type="entry name" value="Jelly Rolls"/>
    <property type="match status" value="1"/>
</dbReference>
<dbReference type="CDD" id="cd00038">
    <property type="entry name" value="CAP_ED"/>
    <property type="match status" value="1"/>
</dbReference>
<dbReference type="InterPro" id="IPR000595">
    <property type="entry name" value="cNMP-bd_dom"/>
</dbReference>
<dbReference type="AlphaFoldDB" id="I4AIW1"/>
<proteinExistence type="predicted"/>
<evidence type="ECO:0000313" key="3">
    <source>
        <dbReference type="Proteomes" id="UP000006054"/>
    </source>
</evidence>
<dbReference type="OrthoDB" id="792939at2"/>
<evidence type="ECO:0000313" key="2">
    <source>
        <dbReference type="EMBL" id="AFM03896.1"/>
    </source>
</evidence>
<sequence>MNPIQILKEAIDKKAPHLWDKEIILSRNEVLVQTGSVDNWIYYVESGALRICVESENEIHTTRFAYHDSLVTVLDSFFRNIPTIYSIEAIRKSKVVRINATDFKNFLLSNNEYTNLWRILLEELVLQQLEREIDLLNNSPAERYKRVYERSPQLFQEIPHKYIAAYLRMTPETFSRLHSVK</sequence>
<dbReference type="InterPro" id="IPR018490">
    <property type="entry name" value="cNMP-bd_dom_sf"/>
</dbReference>
<dbReference type="PROSITE" id="PS50042">
    <property type="entry name" value="CNMP_BINDING_3"/>
    <property type="match status" value="1"/>
</dbReference>
<accession>I4AIW1</accession>
<evidence type="ECO:0000259" key="1">
    <source>
        <dbReference type="PROSITE" id="PS50042"/>
    </source>
</evidence>
<dbReference type="Proteomes" id="UP000006054">
    <property type="component" value="Chromosome"/>
</dbReference>
<reference evidence="3" key="1">
    <citation type="submission" date="2012-06" db="EMBL/GenBank/DDBJ databases">
        <title>The complete genome of Flexibacter litoralis DSM 6794.</title>
        <authorList>
            <person name="Lucas S."/>
            <person name="Copeland A."/>
            <person name="Lapidus A."/>
            <person name="Glavina del Rio T."/>
            <person name="Dalin E."/>
            <person name="Tice H."/>
            <person name="Bruce D."/>
            <person name="Goodwin L."/>
            <person name="Pitluck S."/>
            <person name="Peters L."/>
            <person name="Ovchinnikova G."/>
            <person name="Lu M."/>
            <person name="Kyrpides N."/>
            <person name="Mavromatis K."/>
            <person name="Ivanova N."/>
            <person name="Brettin T."/>
            <person name="Detter J.C."/>
            <person name="Han C."/>
            <person name="Larimer F."/>
            <person name="Land M."/>
            <person name="Hauser L."/>
            <person name="Markowitz V."/>
            <person name="Cheng J.-F."/>
            <person name="Hugenholtz P."/>
            <person name="Woyke T."/>
            <person name="Wu D."/>
            <person name="Spring S."/>
            <person name="Lang E."/>
            <person name="Kopitz M."/>
            <person name="Brambilla E."/>
            <person name="Klenk H.-P."/>
            <person name="Eisen J.A."/>
        </authorList>
    </citation>
    <scope>NUCLEOTIDE SEQUENCE [LARGE SCALE GENOMIC DNA]</scope>
    <source>
        <strain evidence="3">ATCC 23117 / DSM 6794 / NBRC 15988 / NCIMB 1366 / Sio-4</strain>
    </source>
</reference>
<dbReference type="Pfam" id="PF00027">
    <property type="entry name" value="cNMP_binding"/>
    <property type="match status" value="1"/>
</dbReference>
<dbReference type="EMBL" id="CP003345">
    <property type="protein sequence ID" value="AFM03896.1"/>
    <property type="molecule type" value="Genomic_DNA"/>
</dbReference>
<dbReference type="STRING" id="880071.Fleli_1471"/>
<protein>
    <submittedName>
        <fullName evidence="2">cAMP-binding protein</fullName>
    </submittedName>
</protein>
<organism evidence="2 3">
    <name type="scientific">Bernardetia litoralis (strain ATCC 23117 / DSM 6794 / NBRC 15988 / NCIMB 1366 / Fx l1 / Sio-4)</name>
    <name type="common">Flexibacter litoralis</name>
    <dbReference type="NCBI Taxonomy" id="880071"/>
    <lineage>
        <taxon>Bacteria</taxon>
        <taxon>Pseudomonadati</taxon>
        <taxon>Bacteroidota</taxon>
        <taxon>Cytophagia</taxon>
        <taxon>Cytophagales</taxon>
        <taxon>Bernardetiaceae</taxon>
        <taxon>Bernardetia</taxon>
    </lineage>
</organism>
<name>I4AIW1_BERLS</name>
<dbReference type="InterPro" id="IPR014710">
    <property type="entry name" value="RmlC-like_jellyroll"/>
</dbReference>
<dbReference type="PATRIC" id="fig|880071.3.peg.1450"/>
<dbReference type="RefSeq" id="WP_014797353.1">
    <property type="nucleotide sequence ID" value="NC_018018.1"/>
</dbReference>
<feature type="domain" description="Cyclic nucleotide-binding" evidence="1">
    <location>
        <begin position="28"/>
        <end position="112"/>
    </location>
</feature>
<keyword evidence="3" id="KW-1185">Reference proteome</keyword>
<gene>
    <name evidence="2" type="ordered locus">Fleli_1471</name>
</gene>
<dbReference type="KEGG" id="fli:Fleli_1471"/>
<dbReference type="SUPFAM" id="SSF51206">
    <property type="entry name" value="cAMP-binding domain-like"/>
    <property type="match status" value="1"/>
</dbReference>